<dbReference type="Proteomes" id="UP000250123">
    <property type="component" value="Chromosome SHEWBE"/>
</dbReference>
<dbReference type="OrthoDB" id="9814067at2"/>
<gene>
    <name evidence="2" type="ORF">SHEWBE_2957</name>
</gene>
<protein>
    <recommendedName>
        <fullName evidence="1">Transposase IS200-like domain-containing protein</fullName>
    </recommendedName>
</protein>
<sequence length="326" mass="37642">MPRPRRTQISIEDTSWYHCCSRVTRRALLFGDDKLTGKNYNHRRNWVENQLLKLGGIFSIDVAAYAVMSNHLHVVLNIDIFQANSWTDREVVEHWHQLFKGTDITRKFVKCEIIESHEINALKHSIALYRSRLSDISWFMRCLNEPIARMANKEDNCTGHFWEGRFKSQALLDEAAVLACMAYVELNPIRAKMATTAETSDYTSLQMRVKAALKGQQPAKLLPFIGDERLNQPKGINFALKDYLELVDETGRIIRDDKRGAISSSASKILTRLNMSADNWLKITSEFGKLFHGPVGTLQELTSYCEHLEKRRRHFSKCCKYLETSR</sequence>
<dbReference type="EMBL" id="LS483452">
    <property type="protein sequence ID" value="SQH76920.1"/>
    <property type="molecule type" value="Genomic_DNA"/>
</dbReference>
<organism evidence="2 3">
    <name type="scientific">Shewanella benthica</name>
    <dbReference type="NCBI Taxonomy" id="43661"/>
    <lineage>
        <taxon>Bacteria</taxon>
        <taxon>Pseudomonadati</taxon>
        <taxon>Pseudomonadota</taxon>
        <taxon>Gammaproteobacteria</taxon>
        <taxon>Alteromonadales</taxon>
        <taxon>Shewanellaceae</taxon>
        <taxon>Shewanella</taxon>
    </lineage>
</organism>
<feature type="domain" description="Transposase IS200-like" evidence="1">
    <location>
        <begin position="12"/>
        <end position="187"/>
    </location>
</feature>
<dbReference type="AlphaFoldDB" id="A0A330M7F2"/>
<dbReference type="GO" id="GO:0003677">
    <property type="term" value="F:DNA binding"/>
    <property type="evidence" value="ECO:0007669"/>
    <property type="project" value="InterPro"/>
</dbReference>
<dbReference type="KEGG" id="sbk:SHEWBE_2957"/>
<dbReference type="RefSeq" id="WP_112352974.1">
    <property type="nucleotide sequence ID" value="NZ_LS483452.1"/>
</dbReference>
<dbReference type="PANTHER" id="PTHR34322:SF2">
    <property type="entry name" value="TRANSPOSASE IS200-LIKE DOMAIN-CONTAINING PROTEIN"/>
    <property type="match status" value="1"/>
</dbReference>
<dbReference type="InterPro" id="IPR036515">
    <property type="entry name" value="Transposase_17_sf"/>
</dbReference>
<name>A0A330M7F2_9GAMM</name>
<evidence type="ECO:0000313" key="3">
    <source>
        <dbReference type="Proteomes" id="UP000250123"/>
    </source>
</evidence>
<dbReference type="InterPro" id="IPR002686">
    <property type="entry name" value="Transposase_17"/>
</dbReference>
<dbReference type="GO" id="GO:0006313">
    <property type="term" value="P:DNA transposition"/>
    <property type="evidence" value="ECO:0007669"/>
    <property type="project" value="InterPro"/>
</dbReference>
<dbReference type="SMART" id="SM01321">
    <property type="entry name" value="Y1_Tnp"/>
    <property type="match status" value="1"/>
</dbReference>
<evidence type="ECO:0000259" key="1">
    <source>
        <dbReference type="SMART" id="SM01321"/>
    </source>
</evidence>
<dbReference type="Gene3D" id="3.30.70.1290">
    <property type="entry name" value="Transposase IS200-like"/>
    <property type="match status" value="1"/>
</dbReference>
<dbReference type="SUPFAM" id="SSF143422">
    <property type="entry name" value="Transposase IS200-like"/>
    <property type="match status" value="1"/>
</dbReference>
<proteinExistence type="predicted"/>
<dbReference type="GO" id="GO:0004803">
    <property type="term" value="F:transposase activity"/>
    <property type="evidence" value="ECO:0007669"/>
    <property type="project" value="InterPro"/>
</dbReference>
<accession>A0A330M7F2</accession>
<evidence type="ECO:0000313" key="2">
    <source>
        <dbReference type="EMBL" id="SQH76920.1"/>
    </source>
</evidence>
<dbReference type="PANTHER" id="PTHR34322">
    <property type="entry name" value="TRANSPOSASE, Y1_TNP DOMAIN-CONTAINING"/>
    <property type="match status" value="1"/>
</dbReference>
<reference evidence="3" key="1">
    <citation type="submission" date="2018-06" db="EMBL/GenBank/DDBJ databases">
        <authorList>
            <person name="Cea G.-C."/>
            <person name="William W."/>
        </authorList>
    </citation>
    <scope>NUCLEOTIDE SEQUENCE [LARGE SCALE GENOMIC DNA]</scope>
    <source>
        <strain evidence="3">DB21MT-2</strain>
    </source>
</reference>